<gene>
    <name evidence="5" type="ORF">LA5096_06209</name>
</gene>
<dbReference type="InterPro" id="IPR023187">
    <property type="entry name" value="Tscrpt_reg_MarR-type_CS"/>
</dbReference>
<dbReference type="Gene3D" id="1.10.10.10">
    <property type="entry name" value="Winged helix-like DNA-binding domain superfamily/Winged helix DNA-binding domain"/>
    <property type="match status" value="1"/>
</dbReference>
<organism evidence="5 6">
    <name type="scientific">Roseibium album</name>
    <dbReference type="NCBI Taxonomy" id="311410"/>
    <lineage>
        <taxon>Bacteria</taxon>
        <taxon>Pseudomonadati</taxon>
        <taxon>Pseudomonadota</taxon>
        <taxon>Alphaproteobacteria</taxon>
        <taxon>Hyphomicrobiales</taxon>
        <taxon>Stappiaceae</taxon>
        <taxon>Roseibium</taxon>
    </lineage>
</organism>
<dbReference type="AlphaFoldDB" id="A0A0M7B2I8"/>
<proteinExistence type="predicted"/>
<dbReference type="InterPro" id="IPR036388">
    <property type="entry name" value="WH-like_DNA-bd_sf"/>
</dbReference>
<accession>A0A0M7B2I8</accession>
<keyword evidence="1" id="KW-0805">Transcription regulation</keyword>
<sequence length="160" mass="17533">MTTFLQRGQAMKRTAVDLHPVLHSATLLEKRVEMLLRPTGIRHRQALILDALSKIGPTSQRHLAKQFDVSAGSMSSMTERLVALGFITQSTNPVNRRSDILDLTPDGRAVLEKVLIVWQEAAALITLALGDNQAETLTALSTKLRNTLGGTQPEKEQRGA</sequence>
<evidence type="ECO:0000256" key="1">
    <source>
        <dbReference type="ARBA" id="ARBA00023015"/>
    </source>
</evidence>
<evidence type="ECO:0000313" key="5">
    <source>
        <dbReference type="EMBL" id="CTQ79468.1"/>
    </source>
</evidence>
<dbReference type="InterPro" id="IPR000835">
    <property type="entry name" value="HTH_MarR-typ"/>
</dbReference>
<feature type="domain" description="HTH marR-type" evidence="4">
    <location>
        <begin position="1"/>
        <end position="146"/>
    </location>
</feature>
<dbReference type="PROSITE" id="PS01117">
    <property type="entry name" value="HTH_MARR_1"/>
    <property type="match status" value="1"/>
</dbReference>
<dbReference type="PANTHER" id="PTHR33164:SF43">
    <property type="entry name" value="HTH-TYPE TRANSCRIPTIONAL REPRESSOR YETL"/>
    <property type="match status" value="1"/>
</dbReference>
<evidence type="ECO:0000313" key="6">
    <source>
        <dbReference type="Proteomes" id="UP000049983"/>
    </source>
</evidence>
<evidence type="ECO:0000256" key="2">
    <source>
        <dbReference type="ARBA" id="ARBA00023125"/>
    </source>
</evidence>
<dbReference type="Pfam" id="PF01047">
    <property type="entry name" value="MarR"/>
    <property type="match status" value="1"/>
</dbReference>
<reference evidence="6" key="1">
    <citation type="submission" date="2015-07" db="EMBL/GenBank/DDBJ databases">
        <authorList>
            <person name="Rodrigo-Torres Lidia"/>
            <person name="Arahal R.David."/>
        </authorList>
    </citation>
    <scope>NUCLEOTIDE SEQUENCE [LARGE SCALE GENOMIC DNA]</scope>
    <source>
        <strain evidence="6">CECT 5096</strain>
    </source>
</reference>
<name>A0A0M7B2I8_9HYPH</name>
<evidence type="ECO:0000259" key="4">
    <source>
        <dbReference type="PROSITE" id="PS50995"/>
    </source>
</evidence>
<dbReference type="GO" id="GO:0003677">
    <property type="term" value="F:DNA binding"/>
    <property type="evidence" value="ECO:0007669"/>
    <property type="project" value="UniProtKB-KW"/>
</dbReference>
<evidence type="ECO:0000256" key="3">
    <source>
        <dbReference type="ARBA" id="ARBA00023163"/>
    </source>
</evidence>
<dbReference type="STRING" id="311410.LA5095_06228"/>
<dbReference type="InterPro" id="IPR036390">
    <property type="entry name" value="WH_DNA-bd_sf"/>
</dbReference>
<dbReference type="GO" id="GO:0003700">
    <property type="term" value="F:DNA-binding transcription factor activity"/>
    <property type="evidence" value="ECO:0007669"/>
    <property type="project" value="InterPro"/>
</dbReference>
<dbReference type="InterPro" id="IPR039422">
    <property type="entry name" value="MarR/SlyA-like"/>
</dbReference>
<keyword evidence="2 5" id="KW-0238">DNA-binding</keyword>
<keyword evidence="6" id="KW-1185">Reference proteome</keyword>
<dbReference type="GO" id="GO:0006950">
    <property type="term" value="P:response to stress"/>
    <property type="evidence" value="ECO:0007669"/>
    <property type="project" value="TreeGrafter"/>
</dbReference>
<dbReference type="SUPFAM" id="SSF46785">
    <property type="entry name" value="Winged helix' DNA-binding domain"/>
    <property type="match status" value="1"/>
</dbReference>
<dbReference type="SMART" id="SM00347">
    <property type="entry name" value="HTH_MARR"/>
    <property type="match status" value="1"/>
</dbReference>
<protein>
    <submittedName>
        <fullName evidence="5">DNA-binding transcriptional repressor MarR</fullName>
    </submittedName>
</protein>
<dbReference type="Proteomes" id="UP000049983">
    <property type="component" value="Unassembled WGS sequence"/>
</dbReference>
<dbReference type="EMBL" id="CXWC01000019">
    <property type="protein sequence ID" value="CTQ79468.1"/>
    <property type="molecule type" value="Genomic_DNA"/>
</dbReference>
<dbReference type="PROSITE" id="PS50995">
    <property type="entry name" value="HTH_MARR_2"/>
    <property type="match status" value="1"/>
</dbReference>
<dbReference type="PANTHER" id="PTHR33164">
    <property type="entry name" value="TRANSCRIPTIONAL REGULATOR, MARR FAMILY"/>
    <property type="match status" value="1"/>
</dbReference>
<keyword evidence="3" id="KW-0804">Transcription</keyword>